<accession>A0ABQ1HY08</accession>
<dbReference type="InterPro" id="IPR050469">
    <property type="entry name" value="Diguanylate_Cyclase"/>
</dbReference>
<dbReference type="Proteomes" id="UP000651977">
    <property type="component" value="Unassembled WGS sequence"/>
</dbReference>
<dbReference type="SUPFAM" id="SSF46458">
    <property type="entry name" value="Globin-like"/>
    <property type="match status" value="1"/>
</dbReference>
<evidence type="ECO:0000313" key="6">
    <source>
        <dbReference type="EMBL" id="GGA95118.1"/>
    </source>
</evidence>
<dbReference type="PANTHER" id="PTHR45138">
    <property type="entry name" value="REGULATORY COMPONENTS OF SENSORY TRANSDUCTION SYSTEM"/>
    <property type="match status" value="1"/>
</dbReference>
<dbReference type="InterPro" id="IPR009050">
    <property type="entry name" value="Globin-like_sf"/>
</dbReference>
<evidence type="ECO:0000256" key="3">
    <source>
        <dbReference type="ARBA" id="ARBA00029839"/>
    </source>
</evidence>
<evidence type="ECO:0000313" key="7">
    <source>
        <dbReference type="Proteomes" id="UP000651977"/>
    </source>
</evidence>
<dbReference type="PROSITE" id="PS50887">
    <property type="entry name" value="GGDEF"/>
    <property type="match status" value="1"/>
</dbReference>
<dbReference type="CDD" id="cd01949">
    <property type="entry name" value="GGDEF"/>
    <property type="match status" value="1"/>
</dbReference>
<proteinExistence type="predicted"/>
<evidence type="ECO:0000256" key="2">
    <source>
        <dbReference type="ARBA" id="ARBA00015125"/>
    </source>
</evidence>
<feature type="domain" description="GGDEF" evidence="5">
    <location>
        <begin position="232"/>
        <end position="359"/>
    </location>
</feature>
<dbReference type="SUPFAM" id="SSF55073">
    <property type="entry name" value="Nucleotide cyclase"/>
    <property type="match status" value="1"/>
</dbReference>
<dbReference type="InterPro" id="IPR044398">
    <property type="entry name" value="Globin-sensor_dom"/>
</dbReference>
<keyword evidence="7" id="KW-1185">Reference proteome</keyword>
<name>A0ABQ1HY08_9ALTE</name>
<sequence length="359" mass="41073">MKLTDTSLLEQMHISDVEIQNRMRLLGLDESALDLIAKQRGLIEEEVDGIVNRFYDIQTEVDEIASLIGDTETLSRLRIAQRRYITDLFLGVCDSDYVNNRLRIGMVHKRIGVEPKLYLSAVSTLKDLLFELLSVHLKDKQQLAATLSALDKLFYFDTTLIFDTYIASLVGEIELAKRKTEDYAKSLEQKVAERTRQLEKQTRLDGLTGIYNLRAVHDILHRELAVAQRRESKLCLVYIDLDNFKQINDSEGHLKGDEVLKCVAKILLASIREVDAACRYGGDEFCLILPDCDAHNAYLVCQKVIENFLQHYQHFSLSMGVVQTGPTRYYSDEQIIKLADQRMYQAKEQAGCSIFHAED</sequence>
<dbReference type="EC" id="2.7.7.65" evidence="1"/>
<keyword evidence="6" id="KW-0418">Kinase</keyword>
<dbReference type="Pfam" id="PF00990">
    <property type="entry name" value="GGDEF"/>
    <property type="match status" value="1"/>
</dbReference>
<dbReference type="Pfam" id="PF11563">
    <property type="entry name" value="Protoglobin"/>
    <property type="match status" value="1"/>
</dbReference>
<dbReference type="InterPro" id="IPR012292">
    <property type="entry name" value="Globin/Proto"/>
</dbReference>
<dbReference type="RefSeq" id="WP_055731508.1">
    <property type="nucleotide sequence ID" value="NZ_BMDY01000002.1"/>
</dbReference>
<dbReference type="Gene3D" id="1.10.490.10">
    <property type="entry name" value="Globins"/>
    <property type="match status" value="1"/>
</dbReference>
<dbReference type="NCBIfam" id="TIGR00254">
    <property type="entry name" value="GGDEF"/>
    <property type="match status" value="1"/>
</dbReference>
<dbReference type="InterPro" id="IPR000160">
    <property type="entry name" value="GGDEF_dom"/>
</dbReference>
<dbReference type="InterPro" id="IPR029787">
    <property type="entry name" value="Nucleotide_cyclase"/>
</dbReference>
<dbReference type="InterPro" id="IPR043128">
    <property type="entry name" value="Rev_trsase/Diguanyl_cyclase"/>
</dbReference>
<dbReference type="EMBL" id="BMDY01000002">
    <property type="protein sequence ID" value="GGA95118.1"/>
    <property type="molecule type" value="Genomic_DNA"/>
</dbReference>
<evidence type="ECO:0000259" key="5">
    <source>
        <dbReference type="PROSITE" id="PS50887"/>
    </source>
</evidence>
<dbReference type="GO" id="GO:0016301">
    <property type="term" value="F:kinase activity"/>
    <property type="evidence" value="ECO:0007669"/>
    <property type="project" value="UniProtKB-KW"/>
</dbReference>
<dbReference type="SMART" id="SM00267">
    <property type="entry name" value="GGDEF"/>
    <property type="match status" value="1"/>
</dbReference>
<evidence type="ECO:0000256" key="1">
    <source>
        <dbReference type="ARBA" id="ARBA00012528"/>
    </source>
</evidence>
<comment type="caution">
    <text evidence="6">The sequence shown here is derived from an EMBL/GenBank/DDBJ whole genome shotgun (WGS) entry which is preliminary data.</text>
</comment>
<keyword evidence="6" id="KW-0808">Transferase</keyword>
<dbReference type="Gene3D" id="3.30.70.270">
    <property type="match status" value="1"/>
</dbReference>
<evidence type="ECO:0000256" key="4">
    <source>
        <dbReference type="ARBA" id="ARBA00034247"/>
    </source>
</evidence>
<protein>
    <recommendedName>
        <fullName evidence="2">Diguanylate cyclase DosC</fullName>
        <ecNumber evidence="1">2.7.7.65</ecNumber>
    </recommendedName>
    <alternativeName>
        <fullName evidence="3">Direct oxygen-sensing cyclase</fullName>
    </alternativeName>
</protein>
<reference evidence="7" key="1">
    <citation type="journal article" date="2019" name="Int. J. Syst. Evol. Microbiol.">
        <title>The Global Catalogue of Microorganisms (GCM) 10K type strain sequencing project: providing services to taxonomists for standard genome sequencing and annotation.</title>
        <authorList>
            <consortium name="The Broad Institute Genomics Platform"/>
            <consortium name="The Broad Institute Genome Sequencing Center for Infectious Disease"/>
            <person name="Wu L."/>
            <person name="Ma J."/>
        </authorList>
    </citation>
    <scope>NUCLEOTIDE SEQUENCE [LARGE SCALE GENOMIC DNA]</scope>
    <source>
        <strain evidence="7">CGMCC 1.10131</strain>
    </source>
</reference>
<gene>
    <name evidence="6" type="ORF">GCM10007414_04850</name>
</gene>
<dbReference type="PANTHER" id="PTHR45138:SF9">
    <property type="entry name" value="DIGUANYLATE CYCLASE DGCM-RELATED"/>
    <property type="match status" value="1"/>
</dbReference>
<comment type="catalytic activity">
    <reaction evidence="4">
        <text>2 GTP = 3',3'-c-di-GMP + 2 diphosphate</text>
        <dbReference type="Rhea" id="RHEA:24898"/>
        <dbReference type="ChEBI" id="CHEBI:33019"/>
        <dbReference type="ChEBI" id="CHEBI:37565"/>
        <dbReference type="ChEBI" id="CHEBI:58805"/>
        <dbReference type="EC" id="2.7.7.65"/>
    </reaction>
</comment>
<organism evidence="6 7">
    <name type="scientific">Agarivorans gilvus</name>
    <dbReference type="NCBI Taxonomy" id="680279"/>
    <lineage>
        <taxon>Bacteria</taxon>
        <taxon>Pseudomonadati</taxon>
        <taxon>Pseudomonadota</taxon>
        <taxon>Gammaproteobacteria</taxon>
        <taxon>Alteromonadales</taxon>
        <taxon>Alteromonadaceae</taxon>
        <taxon>Agarivorans</taxon>
    </lineage>
</organism>